<dbReference type="InterPro" id="IPR036513">
    <property type="entry name" value="STAS_dom_sf"/>
</dbReference>
<sequence length="141" mass="14910">MRTASTARQLPVPEGSLATFSTCWLQTSTPAVTVHGELDAANCPEFIRYASALLPRCAHLILDLSAVRFFGTAGFSAVHTIGAHADVQGVSWAMIPSREVTRLLRICDPDPVLPVHGNVTAALDCVQRGAAGFPRLVSAGD</sequence>
<dbReference type="Pfam" id="PF01740">
    <property type="entry name" value="STAS"/>
    <property type="match status" value="1"/>
</dbReference>
<evidence type="ECO:0000259" key="1">
    <source>
        <dbReference type="PROSITE" id="PS50801"/>
    </source>
</evidence>
<dbReference type="EMBL" id="FMUB01000006">
    <property type="protein sequence ID" value="SCX21671.1"/>
    <property type="molecule type" value="Genomic_DNA"/>
</dbReference>
<name>A0A1G4WEZ1_9MYCO</name>
<dbReference type="SUPFAM" id="SSF52091">
    <property type="entry name" value="SpoIIaa-like"/>
    <property type="match status" value="1"/>
</dbReference>
<accession>A0A1G4WEZ1</accession>
<feature type="domain" description="STAS" evidence="1">
    <location>
        <begin position="32"/>
        <end position="106"/>
    </location>
</feature>
<dbReference type="AlphaFoldDB" id="A0A1G4WEZ1"/>
<dbReference type="PROSITE" id="PS50801">
    <property type="entry name" value="STAS"/>
    <property type="match status" value="1"/>
</dbReference>
<dbReference type="CDD" id="cd07043">
    <property type="entry name" value="STAS_anti-anti-sigma_factors"/>
    <property type="match status" value="1"/>
</dbReference>
<gene>
    <name evidence="2" type="ORF">SAMN02799620_03054</name>
</gene>
<dbReference type="STRING" id="1502745.SAMN02799620_03054"/>
<evidence type="ECO:0000313" key="2">
    <source>
        <dbReference type="EMBL" id="SCX21671.1"/>
    </source>
</evidence>
<proteinExistence type="predicted"/>
<dbReference type="Proteomes" id="UP000199707">
    <property type="component" value="Unassembled WGS sequence"/>
</dbReference>
<organism evidence="2 3">
    <name type="scientific">Mycolicibacterium fluoranthenivorans</name>
    <dbReference type="NCBI Taxonomy" id="258505"/>
    <lineage>
        <taxon>Bacteria</taxon>
        <taxon>Bacillati</taxon>
        <taxon>Actinomycetota</taxon>
        <taxon>Actinomycetes</taxon>
        <taxon>Mycobacteriales</taxon>
        <taxon>Mycobacteriaceae</taxon>
        <taxon>Mycolicibacterium</taxon>
    </lineage>
</organism>
<reference evidence="3" key="1">
    <citation type="submission" date="2016-10" db="EMBL/GenBank/DDBJ databases">
        <authorList>
            <person name="Varghese N."/>
            <person name="Submissions S."/>
        </authorList>
    </citation>
    <scope>NUCLEOTIDE SEQUENCE [LARGE SCALE GENOMIC DNA]</scope>
    <source>
        <strain evidence="3">UNC267MFSha1.1M11</strain>
    </source>
</reference>
<protein>
    <submittedName>
        <fullName evidence="2">Anti-anti-sigma factor</fullName>
    </submittedName>
</protein>
<dbReference type="InterPro" id="IPR002645">
    <property type="entry name" value="STAS_dom"/>
</dbReference>
<dbReference type="Gene3D" id="3.30.750.24">
    <property type="entry name" value="STAS domain"/>
    <property type="match status" value="1"/>
</dbReference>
<dbReference type="RefSeq" id="WP_090358318.1">
    <property type="nucleotide sequence ID" value="NZ_FMUB01000006.1"/>
</dbReference>
<evidence type="ECO:0000313" key="3">
    <source>
        <dbReference type="Proteomes" id="UP000199707"/>
    </source>
</evidence>